<organism evidence="5 6">
    <name type="scientific">Comamonas suwonensis</name>
    <dbReference type="NCBI Taxonomy" id="2606214"/>
    <lineage>
        <taxon>Bacteria</taxon>
        <taxon>Pseudomonadati</taxon>
        <taxon>Pseudomonadota</taxon>
        <taxon>Betaproteobacteria</taxon>
        <taxon>Burkholderiales</taxon>
        <taxon>Comamonadaceae</taxon>
        <taxon>Comamonas</taxon>
    </lineage>
</organism>
<dbReference type="InterPro" id="IPR004846">
    <property type="entry name" value="T2SS/T3SS_dom"/>
</dbReference>
<accession>A0A843BH14</accession>
<feature type="chain" id="PRO_5032283281" evidence="3">
    <location>
        <begin position="31"/>
        <end position="604"/>
    </location>
</feature>
<evidence type="ECO:0000256" key="2">
    <source>
        <dbReference type="SAM" id="MobiDB-lite"/>
    </source>
</evidence>
<feature type="signal peptide" evidence="3">
    <location>
        <begin position="1"/>
        <end position="30"/>
    </location>
</feature>
<evidence type="ECO:0000256" key="1">
    <source>
        <dbReference type="RuleBase" id="RU004003"/>
    </source>
</evidence>
<dbReference type="EMBL" id="JABBCQ020000033">
    <property type="protein sequence ID" value="MBI1627008.1"/>
    <property type="molecule type" value="Genomic_DNA"/>
</dbReference>
<dbReference type="InterPro" id="IPR001775">
    <property type="entry name" value="GspD/PilQ"/>
</dbReference>
<gene>
    <name evidence="5" type="primary">mshL</name>
    <name evidence="5" type="ORF">HF327_021285</name>
</gene>
<proteinExistence type="inferred from homology"/>
<dbReference type="GO" id="GO:0009306">
    <property type="term" value="P:protein secretion"/>
    <property type="evidence" value="ECO:0007669"/>
    <property type="project" value="InterPro"/>
</dbReference>
<keyword evidence="3" id="KW-0732">Signal</keyword>
<dbReference type="AlphaFoldDB" id="A0A843BH14"/>
<keyword evidence="6" id="KW-1185">Reference proteome</keyword>
<reference evidence="5" key="1">
    <citation type="submission" date="2020-12" db="EMBL/GenBank/DDBJ databases">
        <title>Comamonas sp. nov., isolated from stream water.</title>
        <authorList>
            <person name="Park K.-H."/>
        </authorList>
    </citation>
    <scope>NUCLEOTIDE SEQUENCE</scope>
    <source>
        <strain evidence="5">EJ-4</strain>
    </source>
</reference>
<dbReference type="Pfam" id="PF00263">
    <property type="entry name" value="Secretin"/>
    <property type="match status" value="1"/>
</dbReference>
<dbReference type="InterPro" id="IPR050810">
    <property type="entry name" value="Bact_Secretion_Sys_Channel"/>
</dbReference>
<comment type="caution">
    <text evidence="5">The sequence shown here is derived from an EMBL/GenBank/DDBJ whole genome shotgun (WGS) entry which is preliminary data.</text>
</comment>
<evidence type="ECO:0000313" key="6">
    <source>
        <dbReference type="Proteomes" id="UP000530032"/>
    </source>
</evidence>
<sequence>MNLPPFFKPMTLVCAALVLGGCSSPTPRSATSLPAVDTVASDQMRENAVKESQRLLAHQQLLLAEMNKAAAAPVIAPVTPVFDPLEGKLIDVAMSKASISQILGAFADSGKLNLIVDPNVLKGGQLADMHLRNVTLREGFNEVLRTYDVSGEFRGNTLRVNLTEEKFFALNFLNTKTSLQMGSGGNVFGGGTSGGGSNSGGSSSGGSNSGGSNTGAQQGNLTLTGSGGSSTDPYQDVEGALKAILGDNAHIRAAQQAQSQQQITGQMMAPGVSSTWSGAGQGVNAMQQGLLAGSTMGEDSGFTLNRMTGTLYVKARPSKMRAVEKMLAQVHKVLGKQVYVEAQLIDVQLADNFEFGVDWNSLRSRLAAGFGSSPMQLGGSTATLPNAGTGYLDRAISIPAKLIGSLTGPALGVSYQGSNYGIVINALRSFGNLKVLSNPNVQVRNGTPALLSVGTSSRYVSQSASTQTAPGGGASTTSSNVQTDTVFSGVMVGVLPMVREDGRIELLLNPMQSEVDPASLQLVAVGGNNLVSLPKVSYKGLTTTLNVGDGDVVVVGGLIDQRTSNNDRGAPGVSDVPVLGKLFGSENKVHGSRELVIVLRARVL</sequence>
<dbReference type="Gene3D" id="3.55.50.30">
    <property type="match status" value="1"/>
</dbReference>
<dbReference type="GO" id="GO:0015627">
    <property type="term" value="C:type II protein secretion system complex"/>
    <property type="evidence" value="ECO:0007669"/>
    <property type="project" value="TreeGrafter"/>
</dbReference>
<comment type="similarity">
    <text evidence="1">Belongs to the bacterial secretin family.</text>
</comment>
<feature type="compositionally biased region" description="Gly residues" evidence="2">
    <location>
        <begin position="184"/>
        <end position="213"/>
    </location>
</feature>
<dbReference type="PANTHER" id="PTHR30332">
    <property type="entry name" value="PROBABLE GENERAL SECRETION PATHWAY PROTEIN D"/>
    <property type="match status" value="1"/>
</dbReference>
<feature type="domain" description="Type II/III secretion system secretin-like" evidence="4">
    <location>
        <begin position="426"/>
        <end position="604"/>
    </location>
</feature>
<feature type="region of interest" description="Disordered" evidence="2">
    <location>
        <begin position="184"/>
        <end position="235"/>
    </location>
</feature>
<evidence type="ECO:0000259" key="4">
    <source>
        <dbReference type="Pfam" id="PF00263"/>
    </source>
</evidence>
<dbReference type="PANTHER" id="PTHR30332:SF17">
    <property type="entry name" value="TYPE IV PILIATION SYSTEM PROTEIN DR_0774-RELATED"/>
    <property type="match status" value="1"/>
</dbReference>
<protein>
    <submittedName>
        <fullName evidence="5">Pilus (MSHA type) biogenesis protein MshL</fullName>
    </submittedName>
</protein>
<dbReference type="PRINTS" id="PR00811">
    <property type="entry name" value="BCTERIALGSPD"/>
</dbReference>
<dbReference type="NCBIfam" id="TIGR02519">
    <property type="entry name" value="pilus_MshL"/>
    <property type="match status" value="1"/>
</dbReference>
<name>A0A843BH14_9BURK</name>
<dbReference type="InterPro" id="IPR013358">
    <property type="entry name" value="Pilus_biogenesis_MshL"/>
</dbReference>
<evidence type="ECO:0000313" key="5">
    <source>
        <dbReference type="EMBL" id="MBI1627008.1"/>
    </source>
</evidence>
<dbReference type="Proteomes" id="UP000530032">
    <property type="component" value="Unassembled WGS sequence"/>
</dbReference>
<evidence type="ECO:0000256" key="3">
    <source>
        <dbReference type="SAM" id="SignalP"/>
    </source>
</evidence>